<sequence length="125" mass="14470">MVAHSQDRDDVQGVKRVSRGCIILTTTQGKSRNIKPSRIAFGEGYENVTHRYTTTYYTYNTTKRYAPKFGLIEDEMFFCALSTCYRGNTQSSTQKKRNVQIMTEIVTKSLRVCLIYEISRFLIVM</sequence>
<keyword evidence="2" id="KW-1185">Reference proteome</keyword>
<accession>A0A834KAM4</accession>
<reference evidence="1" key="1">
    <citation type="journal article" date="2020" name="G3 (Bethesda)">
        <title>High-Quality Assemblies for Three Invasive Social Wasps from the &lt;i&gt;Vespula&lt;/i&gt; Genus.</title>
        <authorList>
            <person name="Harrop T.W.R."/>
            <person name="Guhlin J."/>
            <person name="McLaughlin G.M."/>
            <person name="Permina E."/>
            <person name="Stockwell P."/>
            <person name="Gilligan J."/>
            <person name="Le Lec M.F."/>
            <person name="Gruber M.A.M."/>
            <person name="Quinn O."/>
            <person name="Lovegrove M."/>
            <person name="Duncan E.J."/>
            <person name="Remnant E.J."/>
            <person name="Van Eeckhoven J."/>
            <person name="Graham B."/>
            <person name="Knapp R.A."/>
            <person name="Langford K.W."/>
            <person name="Kronenberg Z."/>
            <person name="Press M.O."/>
            <person name="Eacker S.M."/>
            <person name="Wilson-Rankin E.E."/>
            <person name="Purcell J."/>
            <person name="Lester P.J."/>
            <person name="Dearden P.K."/>
        </authorList>
    </citation>
    <scope>NUCLEOTIDE SEQUENCE</scope>
    <source>
        <strain evidence="1">Marl-1</strain>
    </source>
</reference>
<dbReference type="EMBL" id="JACSEA010000004">
    <property type="protein sequence ID" value="KAF7402266.1"/>
    <property type="molecule type" value="Genomic_DNA"/>
</dbReference>
<dbReference type="AlphaFoldDB" id="A0A834KAM4"/>
<comment type="caution">
    <text evidence="1">The sequence shown here is derived from an EMBL/GenBank/DDBJ whole genome shotgun (WGS) entry which is preliminary data.</text>
</comment>
<protein>
    <submittedName>
        <fullName evidence="1">Uncharacterized protein</fullName>
    </submittedName>
</protein>
<evidence type="ECO:0000313" key="1">
    <source>
        <dbReference type="EMBL" id="KAF7402266.1"/>
    </source>
</evidence>
<dbReference type="Proteomes" id="UP000614350">
    <property type="component" value="Unassembled WGS sequence"/>
</dbReference>
<gene>
    <name evidence="1" type="ORF">HZH66_004533</name>
</gene>
<evidence type="ECO:0000313" key="2">
    <source>
        <dbReference type="Proteomes" id="UP000614350"/>
    </source>
</evidence>
<proteinExistence type="predicted"/>
<organism evidence="1 2">
    <name type="scientific">Vespula vulgaris</name>
    <name type="common">Yellow jacket</name>
    <name type="synonym">Wasp</name>
    <dbReference type="NCBI Taxonomy" id="7454"/>
    <lineage>
        <taxon>Eukaryota</taxon>
        <taxon>Metazoa</taxon>
        <taxon>Ecdysozoa</taxon>
        <taxon>Arthropoda</taxon>
        <taxon>Hexapoda</taxon>
        <taxon>Insecta</taxon>
        <taxon>Pterygota</taxon>
        <taxon>Neoptera</taxon>
        <taxon>Endopterygota</taxon>
        <taxon>Hymenoptera</taxon>
        <taxon>Apocrita</taxon>
        <taxon>Aculeata</taxon>
        <taxon>Vespoidea</taxon>
        <taxon>Vespidae</taxon>
        <taxon>Vespinae</taxon>
        <taxon>Vespula</taxon>
    </lineage>
</organism>
<name>A0A834KAM4_VESVU</name>